<feature type="region of interest" description="Disordered" evidence="3">
    <location>
        <begin position="379"/>
        <end position="413"/>
    </location>
</feature>
<dbReference type="InterPro" id="IPR036864">
    <property type="entry name" value="Zn2-C6_fun-type_DNA-bd_sf"/>
</dbReference>
<evidence type="ECO:0000256" key="2">
    <source>
        <dbReference type="ARBA" id="ARBA00023242"/>
    </source>
</evidence>
<evidence type="ECO:0000256" key="3">
    <source>
        <dbReference type="SAM" id="MobiDB-lite"/>
    </source>
</evidence>
<evidence type="ECO:0000256" key="1">
    <source>
        <dbReference type="ARBA" id="ARBA00022723"/>
    </source>
</evidence>
<feature type="region of interest" description="Disordered" evidence="3">
    <location>
        <begin position="1"/>
        <end position="56"/>
    </location>
</feature>
<dbReference type="AlphaFoldDB" id="A0A0G4NIQ8"/>
<gene>
    <name evidence="5" type="ORF">BN1723_007021</name>
</gene>
<dbReference type="SUPFAM" id="SSF57701">
    <property type="entry name" value="Zn2/Cys6 DNA-binding domain"/>
    <property type="match status" value="1"/>
</dbReference>
<dbReference type="InterPro" id="IPR001138">
    <property type="entry name" value="Zn2Cys6_DnaBD"/>
</dbReference>
<dbReference type="PROSITE" id="PS00463">
    <property type="entry name" value="ZN2_CY6_FUNGAL_1"/>
    <property type="match status" value="1"/>
</dbReference>
<name>A0A0G4NIQ8_VERLO</name>
<reference evidence="6" key="1">
    <citation type="submission" date="2015-05" db="EMBL/GenBank/DDBJ databases">
        <authorList>
            <person name="Fogelqvist Johan"/>
        </authorList>
    </citation>
    <scope>NUCLEOTIDE SEQUENCE [LARGE SCALE GENOMIC DNA]</scope>
</reference>
<feature type="region of interest" description="Disordered" evidence="3">
    <location>
        <begin position="88"/>
        <end position="132"/>
    </location>
</feature>
<dbReference type="GO" id="GO:0006351">
    <property type="term" value="P:DNA-templated transcription"/>
    <property type="evidence" value="ECO:0007669"/>
    <property type="project" value="InterPro"/>
</dbReference>
<feature type="compositionally biased region" description="Low complexity" evidence="3">
    <location>
        <begin position="12"/>
        <end position="28"/>
    </location>
</feature>
<feature type="compositionally biased region" description="Low complexity" evidence="3">
    <location>
        <begin position="156"/>
        <end position="171"/>
    </location>
</feature>
<feature type="region of interest" description="Disordered" evidence="3">
    <location>
        <begin position="860"/>
        <end position="891"/>
    </location>
</feature>
<dbReference type="PROSITE" id="PS50048">
    <property type="entry name" value="ZN2_CY6_FUNGAL_2"/>
    <property type="match status" value="1"/>
</dbReference>
<feature type="compositionally biased region" description="Basic residues" evidence="3">
    <location>
        <begin position="88"/>
        <end position="100"/>
    </location>
</feature>
<dbReference type="EMBL" id="CVQI01035606">
    <property type="protein sequence ID" value="CRK46367.1"/>
    <property type="molecule type" value="Genomic_DNA"/>
</dbReference>
<keyword evidence="2" id="KW-0539">Nucleus</keyword>
<dbReference type="GO" id="GO:0000981">
    <property type="term" value="F:DNA-binding transcription factor activity, RNA polymerase II-specific"/>
    <property type="evidence" value="ECO:0007669"/>
    <property type="project" value="InterPro"/>
</dbReference>
<evidence type="ECO:0000313" key="6">
    <source>
        <dbReference type="Proteomes" id="UP000045706"/>
    </source>
</evidence>
<keyword evidence="1" id="KW-0479">Metal-binding</keyword>
<dbReference type="Pfam" id="PF04082">
    <property type="entry name" value="Fungal_trans"/>
    <property type="match status" value="1"/>
</dbReference>
<dbReference type="PANTHER" id="PTHR31668">
    <property type="entry name" value="GLUCOSE TRANSPORT TRANSCRIPTION REGULATOR RGT1-RELATED-RELATED"/>
    <property type="match status" value="1"/>
</dbReference>
<proteinExistence type="predicted"/>
<dbReference type="Pfam" id="PF00172">
    <property type="entry name" value="Zn_clus"/>
    <property type="match status" value="1"/>
</dbReference>
<feature type="domain" description="Zn(2)-C6 fungal-type" evidence="4">
    <location>
        <begin position="57"/>
        <end position="86"/>
    </location>
</feature>
<sequence length="891" mass="96771">MDDAQDTPRNVATTTTTTTTSSDSADAAFSRANSVEPHDESSSPGKTRKTQQPKRTVCDHCRRRRIRCDGKYPCEQCLNAALTCKRDHVPKKRGPKRGHGRVINELRAKDTFPGQLSLEGGGGGGQGSQDNPTEYVRRRLSAACPPLSLDPSMGDSSANPSAAPSAANSPPQFWASLTSNPGHNVPEPRSAFSSDDYRPNSRSYLYMVPQCVELYYEHIYPIMPLLYMPAIRQTIARPMTPSEKNLIYALCALTSMHMSGKSIEAPGPPSWEVAGRFFLDECISVRQSYDFLEDLSLSAVISSFYLSTSFFEINQSRKSWHYLREALNNAQDLGLQNDSTYYGLSPEDTLCRQRVFWILFVTERSFAILRNKPITFKQTPSLPSTRHSGRRRRGGGLCRRGRNGARARREPELGGRWQRERDLGLQNDSTYYGLSPEDTLCRQRVFWILFVTERSFAILRNKPITFKQTPSLPSTRHSYESPDIHAGFLQLVSSYTPLDESFVTAWNEGSDPRVSAATFVALQNLLALPPIFLRPRSPTSLFASSTDPSTPEPTDIQKADLLVTQQWLRLIVWQSSMRQQLLSWTNPADAPDPNAPPNSMCFSFPLSVARDTAAILASLPPKAVEVHGMGIMEKIFEIGTWCVNVLGACESVGFAPGGMDLTAGDLGVLNTGRRSSSKDPIEFFVRTLSASPNSRVQFAEKLLKAAGENPGCMRVALSPGVGGGLGEVPPNWRGEVLGEVVDEGVTLKEEKMMVAAGMGELDLANAVDVPSMGLGIMPVDMAAAAAAAAAAATAGGLRGDSVDLTSPLTMTTSHSYSDMASAMGMTGLSDWSEWSPETGGGDEAAAFAAEDGTGLAHVVSRSSAGDGNDNGHVQDDGRGQGRGHHGLVGVW</sequence>
<protein>
    <recommendedName>
        <fullName evidence="4">Zn(2)-C6 fungal-type domain-containing protein</fullName>
    </recommendedName>
</protein>
<dbReference type="PANTHER" id="PTHR31668:SF29">
    <property type="entry name" value="ZN(2)-C6 FUNGAL-TYPE DOMAIN-CONTAINING PROTEIN"/>
    <property type="match status" value="1"/>
</dbReference>
<dbReference type="GO" id="GO:0003677">
    <property type="term" value="F:DNA binding"/>
    <property type="evidence" value="ECO:0007669"/>
    <property type="project" value="InterPro"/>
</dbReference>
<dbReference type="GO" id="GO:0008270">
    <property type="term" value="F:zinc ion binding"/>
    <property type="evidence" value="ECO:0007669"/>
    <property type="project" value="InterPro"/>
</dbReference>
<dbReference type="Proteomes" id="UP000045706">
    <property type="component" value="Unassembled WGS sequence"/>
</dbReference>
<accession>A0A0G4NIQ8</accession>
<dbReference type="InterPro" id="IPR007219">
    <property type="entry name" value="XnlR_reg_dom"/>
</dbReference>
<dbReference type="SMART" id="SM00066">
    <property type="entry name" value="GAL4"/>
    <property type="match status" value="1"/>
</dbReference>
<dbReference type="Gene3D" id="4.10.240.10">
    <property type="entry name" value="Zn(2)-C6 fungal-type DNA-binding domain"/>
    <property type="match status" value="1"/>
</dbReference>
<dbReference type="CDD" id="cd00067">
    <property type="entry name" value="GAL4"/>
    <property type="match status" value="1"/>
</dbReference>
<dbReference type="InterPro" id="IPR050797">
    <property type="entry name" value="Carb_Metab_Trans_Reg"/>
</dbReference>
<organism evidence="5 6">
    <name type="scientific">Verticillium longisporum</name>
    <name type="common">Verticillium dahliae var. longisporum</name>
    <dbReference type="NCBI Taxonomy" id="100787"/>
    <lineage>
        <taxon>Eukaryota</taxon>
        <taxon>Fungi</taxon>
        <taxon>Dikarya</taxon>
        <taxon>Ascomycota</taxon>
        <taxon>Pezizomycotina</taxon>
        <taxon>Sordariomycetes</taxon>
        <taxon>Hypocreomycetidae</taxon>
        <taxon>Glomerellales</taxon>
        <taxon>Plectosphaerellaceae</taxon>
        <taxon>Verticillium</taxon>
    </lineage>
</organism>
<evidence type="ECO:0000259" key="4">
    <source>
        <dbReference type="PROSITE" id="PS50048"/>
    </source>
</evidence>
<feature type="region of interest" description="Disordered" evidence="3">
    <location>
        <begin position="146"/>
        <end position="197"/>
    </location>
</feature>
<dbReference type="CDD" id="cd12148">
    <property type="entry name" value="fungal_TF_MHR"/>
    <property type="match status" value="1"/>
</dbReference>
<feature type="compositionally biased region" description="Basic residues" evidence="3">
    <location>
        <begin position="387"/>
        <end position="406"/>
    </location>
</feature>
<evidence type="ECO:0000313" key="5">
    <source>
        <dbReference type="EMBL" id="CRK46367.1"/>
    </source>
</evidence>